<dbReference type="RefSeq" id="WP_227308819.1">
    <property type="nucleotide sequence ID" value="NZ_JAESVA010000006.1"/>
</dbReference>
<comment type="caution">
    <text evidence="2">The sequence shown here is derived from an EMBL/GenBank/DDBJ whole genome shotgun (WGS) entry which is preliminary data.</text>
</comment>
<dbReference type="InterPro" id="IPR000073">
    <property type="entry name" value="AB_hydrolase_1"/>
</dbReference>
<dbReference type="PRINTS" id="PR00111">
    <property type="entry name" value="ABHYDROLASE"/>
</dbReference>
<dbReference type="Gene3D" id="3.40.50.1820">
    <property type="entry name" value="alpha/beta hydrolase"/>
    <property type="match status" value="1"/>
</dbReference>
<evidence type="ECO:0000313" key="3">
    <source>
        <dbReference type="Proteomes" id="UP000721844"/>
    </source>
</evidence>
<dbReference type="PANTHER" id="PTHR43798">
    <property type="entry name" value="MONOACYLGLYCEROL LIPASE"/>
    <property type="match status" value="1"/>
</dbReference>
<keyword evidence="3" id="KW-1185">Reference proteome</keyword>
<dbReference type="Pfam" id="PF00561">
    <property type="entry name" value="Abhydrolase_1"/>
    <property type="match status" value="1"/>
</dbReference>
<evidence type="ECO:0000259" key="1">
    <source>
        <dbReference type="Pfam" id="PF00561"/>
    </source>
</evidence>
<organism evidence="2 3">
    <name type="scientific">Acidisoma cellulosilyticum</name>
    <dbReference type="NCBI Taxonomy" id="2802395"/>
    <lineage>
        <taxon>Bacteria</taxon>
        <taxon>Pseudomonadati</taxon>
        <taxon>Pseudomonadota</taxon>
        <taxon>Alphaproteobacteria</taxon>
        <taxon>Acetobacterales</taxon>
        <taxon>Acidocellaceae</taxon>
        <taxon>Acidisoma</taxon>
    </lineage>
</organism>
<evidence type="ECO:0000313" key="2">
    <source>
        <dbReference type="EMBL" id="MCB8882153.1"/>
    </source>
</evidence>
<dbReference type="InterPro" id="IPR029058">
    <property type="entry name" value="AB_hydrolase_fold"/>
</dbReference>
<feature type="domain" description="AB hydrolase-1" evidence="1">
    <location>
        <begin position="22"/>
        <end position="261"/>
    </location>
</feature>
<dbReference type="Proteomes" id="UP000721844">
    <property type="component" value="Unassembled WGS sequence"/>
</dbReference>
<dbReference type="AlphaFoldDB" id="A0A964E5N2"/>
<dbReference type="SUPFAM" id="SSF53474">
    <property type="entry name" value="alpha/beta-Hydrolases"/>
    <property type="match status" value="1"/>
</dbReference>
<name>A0A964E5N2_9PROT</name>
<gene>
    <name evidence="2" type="ORF">ACELLULO517_18045</name>
</gene>
<keyword evidence="2" id="KW-0378">Hydrolase</keyword>
<protein>
    <submittedName>
        <fullName evidence="2">Alpha/beta hydrolase</fullName>
    </submittedName>
</protein>
<dbReference type="EMBL" id="JAESVA010000006">
    <property type="protein sequence ID" value="MCB8882153.1"/>
    <property type="molecule type" value="Genomic_DNA"/>
</dbReference>
<reference evidence="2 3" key="1">
    <citation type="journal article" date="2021" name="Microorganisms">
        <title>Acidisoma silvae sp. nov. and Acidisomacellulosilytica sp. nov., Two Acidophilic Bacteria Isolated from Decaying Wood, Hydrolyzing Cellulose and Producing Poly-3-hydroxybutyrate.</title>
        <authorList>
            <person name="Mieszkin S."/>
            <person name="Pouder E."/>
            <person name="Uroz S."/>
            <person name="Simon-Colin C."/>
            <person name="Alain K."/>
        </authorList>
    </citation>
    <scope>NUCLEOTIDE SEQUENCE [LARGE SCALE GENOMIC DNA]</scope>
    <source>
        <strain evidence="2 3">HW T5.17</strain>
    </source>
</reference>
<proteinExistence type="predicted"/>
<accession>A0A964E5N2</accession>
<dbReference type="InterPro" id="IPR050266">
    <property type="entry name" value="AB_hydrolase_sf"/>
</dbReference>
<dbReference type="GO" id="GO:0016787">
    <property type="term" value="F:hydrolase activity"/>
    <property type="evidence" value="ECO:0007669"/>
    <property type="project" value="UniProtKB-KW"/>
</dbReference>
<sequence>MRVAYIEANGILTRCYVEGSGPPLLLVHGIGASTDSWMRVIDPLSKYFTVIAPDLMGHGFTGVGDFESGPPQPHMVKHLLGVLDAFGIDKFFLCGSSYGALLALLIYFARKGKVEKLTLLSSASVSMPDEQRLESFRAAKAAALATMANPSLETVRKRLAGMVYDLASVPHALEIMQMNVFAQPHLKRGFEAIMEGKMNLEACREWDVHNRFGEIDCPLLMLWGLNDPRANADRAMALGRQAREAYFVGLPDCAHVPHVEQPEMVTDLMTRFAAGEDFEAHRLR</sequence>